<keyword evidence="3" id="KW-1185">Reference proteome</keyword>
<evidence type="ECO:0000313" key="2">
    <source>
        <dbReference type="EMBL" id="MEU2122541.1"/>
    </source>
</evidence>
<dbReference type="Proteomes" id="UP001550535">
    <property type="component" value="Unassembled WGS sequence"/>
</dbReference>
<protein>
    <submittedName>
        <fullName evidence="2">Uncharacterized protein</fullName>
    </submittedName>
</protein>
<proteinExistence type="predicted"/>
<name>A0ABV2X9I8_9NOCA</name>
<comment type="caution">
    <text evidence="2">The sequence shown here is derived from an EMBL/GenBank/DDBJ whole genome shotgun (WGS) entry which is preliminary data.</text>
</comment>
<reference evidence="2 3" key="1">
    <citation type="submission" date="2024-06" db="EMBL/GenBank/DDBJ databases">
        <title>The Natural Products Discovery Center: Release of the First 8490 Sequenced Strains for Exploring Actinobacteria Biosynthetic Diversity.</title>
        <authorList>
            <person name="Kalkreuter E."/>
            <person name="Kautsar S.A."/>
            <person name="Yang D."/>
            <person name="Bader C.D."/>
            <person name="Teijaro C.N."/>
            <person name="Fluegel L."/>
            <person name="Davis C.M."/>
            <person name="Simpson J.R."/>
            <person name="Lauterbach L."/>
            <person name="Steele A.D."/>
            <person name="Gui C."/>
            <person name="Meng S."/>
            <person name="Li G."/>
            <person name="Viehrig K."/>
            <person name="Ye F."/>
            <person name="Su P."/>
            <person name="Kiefer A.F."/>
            <person name="Nichols A."/>
            <person name="Cepeda A.J."/>
            <person name="Yan W."/>
            <person name="Fan B."/>
            <person name="Jiang Y."/>
            <person name="Adhikari A."/>
            <person name="Zheng C.-J."/>
            <person name="Schuster L."/>
            <person name="Cowan T.M."/>
            <person name="Smanski M.J."/>
            <person name="Chevrette M.G."/>
            <person name="De Carvalho L.P.S."/>
            <person name="Shen B."/>
        </authorList>
    </citation>
    <scope>NUCLEOTIDE SEQUENCE [LARGE SCALE GENOMIC DNA]</scope>
    <source>
        <strain evidence="2 3">NPDC019434</strain>
    </source>
</reference>
<evidence type="ECO:0000313" key="3">
    <source>
        <dbReference type="Proteomes" id="UP001550535"/>
    </source>
</evidence>
<evidence type="ECO:0000256" key="1">
    <source>
        <dbReference type="SAM" id="MobiDB-lite"/>
    </source>
</evidence>
<organism evidence="2 3">
    <name type="scientific">Nocardia niwae</name>
    <dbReference type="NCBI Taxonomy" id="626084"/>
    <lineage>
        <taxon>Bacteria</taxon>
        <taxon>Bacillati</taxon>
        <taxon>Actinomycetota</taxon>
        <taxon>Actinomycetes</taxon>
        <taxon>Mycobacteriales</taxon>
        <taxon>Nocardiaceae</taxon>
        <taxon>Nocardia</taxon>
    </lineage>
</organism>
<feature type="region of interest" description="Disordered" evidence="1">
    <location>
        <begin position="87"/>
        <end position="119"/>
    </location>
</feature>
<feature type="compositionally biased region" description="Low complexity" evidence="1">
    <location>
        <begin position="103"/>
        <end position="119"/>
    </location>
</feature>
<dbReference type="EMBL" id="JBEYBR010000024">
    <property type="protein sequence ID" value="MEU2122541.1"/>
    <property type="molecule type" value="Genomic_DNA"/>
</dbReference>
<gene>
    <name evidence="2" type="ORF">ABZ507_12060</name>
</gene>
<sequence>MAGYTPTLVAIHDVGYSPSRRVAEFGLNPGGGVTLTVIDPDGCLIAERLYTRGIEVFDPPGRIMPDEGPPFLRALLHSRAMSYYRIVDESPDEPERGIRTPWSANPASGPDGASAPPVR</sequence>
<dbReference type="RefSeq" id="WP_063023395.1">
    <property type="nucleotide sequence ID" value="NZ_JBEYBR010000024.1"/>
</dbReference>
<accession>A0ABV2X9I8</accession>